<dbReference type="InterPro" id="IPR036736">
    <property type="entry name" value="ACP-like_sf"/>
</dbReference>
<sequence>MHQSQSDQPTQSQFDQLVEQICAVTVTDPDTPLVDLGVDSLHTIALVMAVEERYGIEIDPEVIGDPSLTSSAGLWRSVQDQLSAALPAGAGGN</sequence>
<keyword evidence="2" id="KW-0597">Phosphoprotein</keyword>
<evidence type="ECO:0000259" key="3">
    <source>
        <dbReference type="PROSITE" id="PS50075"/>
    </source>
</evidence>
<accession>A0ABT0ZHM8</accession>
<evidence type="ECO:0000256" key="1">
    <source>
        <dbReference type="ARBA" id="ARBA00022450"/>
    </source>
</evidence>
<dbReference type="PROSITE" id="PS00012">
    <property type="entry name" value="PHOSPHOPANTETHEINE"/>
    <property type="match status" value="1"/>
</dbReference>
<gene>
    <name evidence="4" type="ORF">NGF19_20030</name>
</gene>
<dbReference type="Pfam" id="PF00550">
    <property type="entry name" value="PP-binding"/>
    <property type="match status" value="1"/>
</dbReference>
<name>A0ABT0ZHM8_9ACTN</name>
<dbReference type="EMBL" id="JAMWMR010000018">
    <property type="protein sequence ID" value="MCN9243060.1"/>
    <property type="molecule type" value="Genomic_DNA"/>
</dbReference>
<evidence type="ECO:0000313" key="4">
    <source>
        <dbReference type="EMBL" id="MCN9243060.1"/>
    </source>
</evidence>
<keyword evidence="1" id="KW-0596">Phosphopantetheine</keyword>
<organism evidence="4 5">
    <name type="scientific">Streptomyces macrolidinus</name>
    <dbReference type="NCBI Taxonomy" id="2952607"/>
    <lineage>
        <taxon>Bacteria</taxon>
        <taxon>Bacillati</taxon>
        <taxon>Actinomycetota</taxon>
        <taxon>Actinomycetes</taxon>
        <taxon>Kitasatosporales</taxon>
        <taxon>Streptomycetaceae</taxon>
        <taxon>Streptomyces</taxon>
    </lineage>
</organism>
<protein>
    <submittedName>
        <fullName evidence="4">Acyl carrier protein</fullName>
    </submittedName>
</protein>
<feature type="domain" description="Carrier" evidence="3">
    <location>
        <begin position="5"/>
        <end position="82"/>
    </location>
</feature>
<dbReference type="RefSeq" id="WP_252426429.1">
    <property type="nucleotide sequence ID" value="NZ_JAMWMR010000018.1"/>
</dbReference>
<dbReference type="Proteomes" id="UP001523219">
    <property type="component" value="Unassembled WGS sequence"/>
</dbReference>
<dbReference type="InterPro" id="IPR006162">
    <property type="entry name" value="Ppantetheine_attach_site"/>
</dbReference>
<keyword evidence="5" id="KW-1185">Reference proteome</keyword>
<comment type="caution">
    <text evidence="4">The sequence shown here is derived from an EMBL/GenBank/DDBJ whole genome shotgun (WGS) entry which is preliminary data.</text>
</comment>
<evidence type="ECO:0000313" key="5">
    <source>
        <dbReference type="Proteomes" id="UP001523219"/>
    </source>
</evidence>
<reference evidence="4 5" key="1">
    <citation type="submission" date="2022-05" db="EMBL/GenBank/DDBJ databases">
        <title>Streptomyces sp. nov. RY43-2 isolated from soil of a peat swamp forest.</title>
        <authorList>
            <person name="Kanchanasin P."/>
            <person name="Tanasupawat S."/>
            <person name="Phongsopitanun W."/>
        </authorList>
    </citation>
    <scope>NUCLEOTIDE SEQUENCE [LARGE SCALE GENOMIC DNA]</scope>
    <source>
        <strain evidence="4 5">RY43-2</strain>
    </source>
</reference>
<dbReference type="Gene3D" id="1.10.1200.10">
    <property type="entry name" value="ACP-like"/>
    <property type="match status" value="1"/>
</dbReference>
<dbReference type="SUPFAM" id="SSF47336">
    <property type="entry name" value="ACP-like"/>
    <property type="match status" value="1"/>
</dbReference>
<dbReference type="PROSITE" id="PS50075">
    <property type="entry name" value="CARRIER"/>
    <property type="match status" value="1"/>
</dbReference>
<dbReference type="InterPro" id="IPR009081">
    <property type="entry name" value="PP-bd_ACP"/>
</dbReference>
<evidence type="ECO:0000256" key="2">
    <source>
        <dbReference type="ARBA" id="ARBA00022553"/>
    </source>
</evidence>
<proteinExistence type="predicted"/>